<evidence type="ECO:0000313" key="2">
    <source>
        <dbReference type="EMBL" id="MBE1582612.1"/>
    </source>
</evidence>
<protein>
    <submittedName>
        <fullName evidence="2">Uncharacterized protein</fullName>
    </submittedName>
</protein>
<organism evidence="2 3">
    <name type="scientific">Nonomuraea angiospora</name>
    <dbReference type="NCBI Taxonomy" id="46172"/>
    <lineage>
        <taxon>Bacteria</taxon>
        <taxon>Bacillati</taxon>
        <taxon>Actinomycetota</taxon>
        <taxon>Actinomycetes</taxon>
        <taxon>Streptosporangiales</taxon>
        <taxon>Streptosporangiaceae</taxon>
        <taxon>Nonomuraea</taxon>
    </lineage>
</organism>
<name>A0ABR9LQP9_9ACTN</name>
<evidence type="ECO:0000313" key="3">
    <source>
        <dbReference type="Proteomes" id="UP000633509"/>
    </source>
</evidence>
<feature type="region of interest" description="Disordered" evidence="1">
    <location>
        <begin position="1"/>
        <end position="21"/>
    </location>
</feature>
<evidence type="ECO:0000256" key="1">
    <source>
        <dbReference type="SAM" id="MobiDB-lite"/>
    </source>
</evidence>
<gene>
    <name evidence="2" type="ORF">H4W80_000870</name>
</gene>
<reference evidence="2 3" key="1">
    <citation type="submission" date="2020-10" db="EMBL/GenBank/DDBJ databases">
        <title>Sequencing the genomes of 1000 actinobacteria strains.</title>
        <authorList>
            <person name="Klenk H.-P."/>
        </authorList>
    </citation>
    <scope>NUCLEOTIDE SEQUENCE [LARGE SCALE GENOMIC DNA]</scope>
    <source>
        <strain evidence="2 3">DSM 43173</strain>
    </source>
</reference>
<comment type="caution">
    <text evidence="2">The sequence shown here is derived from an EMBL/GenBank/DDBJ whole genome shotgun (WGS) entry which is preliminary data.</text>
</comment>
<dbReference type="EMBL" id="JADBEK010000001">
    <property type="protein sequence ID" value="MBE1582612.1"/>
    <property type="molecule type" value="Genomic_DNA"/>
</dbReference>
<accession>A0ABR9LQP9</accession>
<sequence length="42" mass="4520">MRPAIEIGMAAPHRPSRTVQRVPAAVEQSAAEDSRFITVEGS</sequence>
<dbReference type="RefSeq" id="WP_264085960.1">
    <property type="nucleotide sequence ID" value="NZ_JADBEK010000001.1"/>
</dbReference>
<keyword evidence="3" id="KW-1185">Reference proteome</keyword>
<dbReference type="Proteomes" id="UP000633509">
    <property type="component" value="Unassembled WGS sequence"/>
</dbReference>
<proteinExistence type="predicted"/>